<evidence type="ECO:0000256" key="3">
    <source>
        <dbReference type="ARBA" id="ARBA00022679"/>
    </source>
</evidence>
<dbReference type="InterPro" id="IPR008630">
    <property type="entry name" value="Glyco_trans_34"/>
</dbReference>
<dbReference type="InterPro" id="IPR029044">
    <property type="entry name" value="Nucleotide-diphossugar_trans"/>
</dbReference>
<dbReference type="PANTHER" id="PTHR31306:SF10">
    <property type="entry name" value="ALPHA-1,6-MANNOSYLTRANSFERASE MNN11-RELATED"/>
    <property type="match status" value="1"/>
</dbReference>
<dbReference type="AlphaFoldDB" id="A0A507QL81"/>
<name>A0A507QL81_MONPU</name>
<organism evidence="5 6">
    <name type="scientific">Monascus purpureus</name>
    <name type="common">Red mold</name>
    <name type="synonym">Monascus anka</name>
    <dbReference type="NCBI Taxonomy" id="5098"/>
    <lineage>
        <taxon>Eukaryota</taxon>
        <taxon>Fungi</taxon>
        <taxon>Dikarya</taxon>
        <taxon>Ascomycota</taxon>
        <taxon>Pezizomycotina</taxon>
        <taxon>Eurotiomycetes</taxon>
        <taxon>Eurotiomycetidae</taxon>
        <taxon>Eurotiales</taxon>
        <taxon>Aspergillaceae</taxon>
        <taxon>Monascus</taxon>
    </lineage>
</organism>
<dbReference type="OrthoDB" id="205108at2759"/>
<protein>
    <recommendedName>
        <fullName evidence="7">Alpha-1,6-mannosyltransferase subunit</fullName>
    </recommendedName>
</protein>
<keyword evidence="2" id="KW-0328">Glycosyltransferase</keyword>
<comment type="caution">
    <text evidence="5">The sequence shown here is derived from an EMBL/GenBank/DDBJ whole genome shotgun (WGS) entry which is preliminary data.</text>
</comment>
<dbReference type="Gene3D" id="3.90.550.10">
    <property type="entry name" value="Spore Coat Polysaccharide Biosynthesis Protein SpsA, Chain A"/>
    <property type="match status" value="1"/>
</dbReference>
<dbReference type="STRING" id="5098.A0A507QL81"/>
<evidence type="ECO:0000256" key="4">
    <source>
        <dbReference type="SAM" id="Phobius"/>
    </source>
</evidence>
<accession>A0A507QL81</accession>
<reference evidence="5 6" key="1">
    <citation type="submission" date="2019-06" db="EMBL/GenBank/DDBJ databases">
        <title>Wine fermentation using esterase from Monascus purpureus.</title>
        <authorList>
            <person name="Geng C."/>
            <person name="Zhang Y."/>
        </authorList>
    </citation>
    <scope>NUCLEOTIDE SEQUENCE [LARGE SCALE GENOMIC DNA]</scope>
    <source>
        <strain evidence="5">HQ1</strain>
    </source>
</reference>
<evidence type="ECO:0000313" key="5">
    <source>
        <dbReference type="EMBL" id="TQB69309.1"/>
    </source>
</evidence>
<gene>
    <name evidence="5" type="ORF">MPDQ_002071</name>
</gene>
<keyword evidence="4" id="KW-1133">Transmembrane helix</keyword>
<dbReference type="GO" id="GO:0006487">
    <property type="term" value="P:protein N-linked glycosylation"/>
    <property type="evidence" value="ECO:0007669"/>
    <property type="project" value="TreeGrafter"/>
</dbReference>
<keyword evidence="4" id="KW-0812">Transmembrane</keyword>
<keyword evidence="3" id="KW-0808">Transferase</keyword>
<keyword evidence="4" id="KW-0472">Membrane</keyword>
<dbReference type="Pfam" id="PF05637">
    <property type="entry name" value="Glyco_transf_34"/>
    <property type="match status" value="1"/>
</dbReference>
<dbReference type="FunFam" id="3.90.550.10:FF:000149">
    <property type="entry name" value="Alpha-1,6-mannosyltransferase subunit"/>
    <property type="match status" value="1"/>
</dbReference>
<evidence type="ECO:0000256" key="2">
    <source>
        <dbReference type="ARBA" id="ARBA00022676"/>
    </source>
</evidence>
<keyword evidence="6" id="KW-1185">Reference proteome</keyword>
<feature type="transmembrane region" description="Helical" evidence="4">
    <location>
        <begin position="30"/>
        <end position="48"/>
    </location>
</feature>
<dbReference type="GO" id="GO:0000009">
    <property type="term" value="F:alpha-1,6-mannosyltransferase activity"/>
    <property type="evidence" value="ECO:0007669"/>
    <property type="project" value="TreeGrafter"/>
</dbReference>
<dbReference type="GO" id="GO:0000136">
    <property type="term" value="C:mannan polymerase complex"/>
    <property type="evidence" value="ECO:0007669"/>
    <property type="project" value="TreeGrafter"/>
</dbReference>
<sequence>MQFALPPRRNQQSPLYIRSSRLSYQRRKQLRALAIIGFGILSLIYLISNLCSSNVSSPKKIPAETPSVVIVTVLDRERLSLNYVGQIVKNREDYAVRHGYTNFFANTSDYESLLNGAPRSWASVAAVRHAMTAHPHSTYFFHLSPHALIMNPSISLETHVLNSKRLESLIRKDIPVVPDTIIKTFSHVRGDDVDLVLAQDREDLSTGSFILKRGDFARFFLDLWFDPLYRSYAFVKAETHALDHIVQWHPTILAKLAIVPQRILNAYPKDSPAAGINGTYEEGDFLIRFLGCDDGDTQLCEEMAPYYSTWTKKISAGSRTG</sequence>
<evidence type="ECO:0000256" key="1">
    <source>
        <dbReference type="ARBA" id="ARBA00005664"/>
    </source>
</evidence>
<proteinExistence type="inferred from homology"/>
<dbReference type="PANTHER" id="PTHR31306">
    <property type="entry name" value="ALPHA-1,6-MANNOSYLTRANSFERASE MNN11-RELATED"/>
    <property type="match status" value="1"/>
</dbReference>
<evidence type="ECO:0000313" key="6">
    <source>
        <dbReference type="Proteomes" id="UP000319663"/>
    </source>
</evidence>
<dbReference type="Proteomes" id="UP000319663">
    <property type="component" value="Unassembled WGS sequence"/>
</dbReference>
<comment type="similarity">
    <text evidence="1">Belongs to the glycosyltransferase 34 family.</text>
</comment>
<dbReference type="EMBL" id="VIFY01000160">
    <property type="protein sequence ID" value="TQB69309.1"/>
    <property type="molecule type" value="Genomic_DNA"/>
</dbReference>
<evidence type="ECO:0008006" key="7">
    <source>
        <dbReference type="Google" id="ProtNLM"/>
    </source>
</evidence>